<keyword evidence="2" id="KW-1133">Transmembrane helix</keyword>
<feature type="transmembrane region" description="Helical" evidence="2">
    <location>
        <begin position="178"/>
        <end position="195"/>
    </location>
</feature>
<keyword evidence="2" id="KW-0812">Transmembrane</keyword>
<sequence>MAIDWNRFMLFIIASLLALLGIIWLVVRGFANAFRFFADWLSDGEKLEDKESGVAAPAATATAPATSTATTTATATTTTTTTTTTPTTSTPLATAARDATAATAANPTAKNRVVAIFSYPEKIHSTKVKRESYLDAMHMGWYQVVILFVVGSMAGLLLEEIWMLITAGLTESRVGLVWGPFSPLYGAGTVLLTLISYQLRRRHAHNVVVFCISAVVGGLLEEITGWGMLTFFHMQSWTYAFLPDHITEFVAWRFLFFWGLLGLIWCRFVMPRALYHIGEPTSKRQAIFITLISLYLVADIGMTVACFMRATARDVGIPPQNTFEQWVDMHYSNEFISARFQNLSTGVEKAK</sequence>
<reference evidence="3 4" key="1">
    <citation type="journal article" date="2015" name="Genome Announc.">
        <title>Expanding the biotechnology potential of lactobacilli through comparative genomics of 213 strains and associated genera.</title>
        <authorList>
            <person name="Sun Z."/>
            <person name="Harris H.M."/>
            <person name="McCann A."/>
            <person name="Guo C."/>
            <person name="Argimon S."/>
            <person name="Zhang W."/>
            <person name="Yang X."/>
            <person name="Jeffery I.B."/>
            <person name="Cooney J.C."/>
            <person name="Kagawa T.F."/>
            <person name="Liu W."/>
            <person name="Song Y."/>
            <person name="Salvetti E."/>
            <person name="Wrobel A."/>
            <person name="Rasinkangas P."/>
            <person name="Parkhill J."/>
            <person name="Rea M.C."/>
            <person name="O'Sullivan O."/>
            <person name="Ritari J."/>
            <person name="Douillard F.P."/>
            <person name="Paul Ross R."/>
            <person name="Yang R."/>
            <person name="Briner A.E."/>
            <person name="Felis G.E."/>
            <person name="de Vos W.M."/>
            <person name="Barrangou R."/>
            <person name="Klaenhammer T.R."/>
            <person name="Caufield P.W."/>
            <person name="Cui Y."/>
            <person name="Zhang H."/>
            <person name="O'Toole P.W."/>
        </authorList>
    </citation>
    <scope>NUCLEOTIDE SEQUENCE [LARGE SCALE GENOMIC DNA]</scope>
    <source>
        <strain evidence="3 4">DSM 7090</strain>
    </source>
</reference>
<dbReference type="Proteomes" id="UP000051927">
    <property type="component" value="Unassembled WGS sequence"/>
</dbReference>
<organism evidence="3 4">
    <name type="scientific">Lancefieldella rimae</name>
    <dbReference type="NCBI Taxonomy" id="1383"/>
    <lineage>
        <taxon>Bacteria</taxon>
        <taxon>Bacillati</taxon>
        <taxon>Actinomycetota</taxon>
        <taxon>Coriobacteriia</taxon>
        <taxon>Coriobacteriales</taxon>
        <taxon>Atopobiaceae</taxon>
        <taxon>Lancefieldella</taxon>
    </lineage>
</organism>
<feature type="transmembrane region" description="Helical" evidence="2">
    <location>
        <begin position="207"/>
        <end position="229"/>
    </location>
</feature>
<evidence type="ECO:0000256" key="2">
    <source>
        <dbReference type="SAM" id="Phobius"/>
    </source>
</evidence>
<evidence type="ECO:0000313" key="4">
    <source>
        <dbReference type="Proteomes" id="UP000051927"/>
    </source>
</evidence>
<dbReference type="EMBL" id="JQCP01000003">
    <property type="protein sequence ID" value="KRO01810.1"/>
    <property type="molecule type" value="Genomic_DNA"/>
</dbReference>
<feature type="compositionally biased region" description="Low complexity" evidence="1">
    <location>
        <begin position="55"/>
        <end position="89"/>
    </location>
</feature>
<proteinExistence type="predicted"/>
<feature type="transmembrane region" description="Helical" evidence="2">
    <location>
        <begin position="6"/>
        <end position="27"/>
    </location>
</feature>
<accession>A0ABR5PZJ2</accession>
<gene>
    <name evidence="3" type="ORF">IV60_GL001050</name>
</gene>
<feature type="region of interest" description="Disordered" evidence="1">
    <location>
        <begin position="52"/>
        <end position="89"/>
    </location>
</feature>
<keyword evidence="2" id="KW-0472">Membrane</keyword>
<feature type="transmembrane region" description="Helical" evidence="2">
    <location>
        <begin position="139"/>
        <end position="158"/>
    </location>
</feature>
<feature type="transmembrane region" description="Helical" evidence="2">
    <location>
        <begin position="287"/>
        <end position="310"/>
    </location>
</feature>
<evidence type="ECO:0000256" key="1">
    <source>
        <dbReference type="SAM" id="MobiDB-lite"/>
    </source>
</evidence>
<name>A0ABR5PZJ2_9ACTN</name>
<evidence type="ECO:0000313" key="3">
    <source>
        <dbReference type="EMBL" id="KRO01810.1"/>
    </source>
</evidence>
<feature type="transmembrane region" description="Helical" evidence="2">
    <location>
        <begin position="249"/>
        <end position="266"/>
    </location>
</feature>
<comment type="caution">
    <text evidence="3">The sequence shown here is derived from an EMBL/GenBank/DDBJ whole genome shotgun (WGS) entry which is preliminary data.</text>
</comment>
<dbReference type="Pfam" id="PF06541">
    <property type="entry name" value="ABC_trans_CmpB"/>
    <property type="match status" value="1"/>
</dbReference>
<dbReference type="InterPro" id="IPR010540">
    <property type="entry name" value="CmpB_TMEM229"/>
</dbReference>
<keyword evidence="4" id="KW-1185">Reference proteome</keyword>
<protein>
    <submittedName>
        <fullName evidence="3">Membrane protein</fullName>
    </submittedName>
</protein>